<keyword evidence="3" id="KW-1185">Reference proteome</keyword>
<sequence>MDFTQLLQQLHDATEVFTVQDVVITVVLSFLLSLVIAWVYRETHRGATYVQSFVHTLILMSMVVGIVMLIIGSNIARAFTLVGALSIVRFRNAIKETRDVGFIFFAMAIGMACGTRFYLLAIIATFVISALVWVMVNFNLFAKETASQLLKIWLPSTVSYDTLFDNVFGRYLNRYELVAIETVQAGTLTELVYSVEMKRPSEAQEFLSAIGNLNGNNRVVLITGQQEVDL</sequence>
<dbReference type="InParanoid" id="A0A540VH89"/>
<accession>A0A540VH89</accession>
<organism evidence="2 3">
    <name type="scientific">Litorilinea aerophila</name>
    <dbReference type="NCBI Taxonomy" id="1204385"/>
    <lineage>
        <taxon>Bacteria</taxon>
        <taxon>Bacillati</taxon>
        <taxon>Chloroflexota</taxon>
        <taxon>Caldilineae</taxon>
        <taxon>Caldilineales</taxon>
        <taxon>Caldilineaceae</taxon>
        <taxon>Litorilinea</taxon>
    </lineage>
</organism>
<dbReference type="Pfam" id="PF16316">
    <property type="entry name" value="DUF4956"/>
    <property type="match status" value="1"/>
</dbReference>
<keyword evidence="1" id="KW-1133">Transmembrane helix</keyword>
<evidence type="ECO:0000313" key="2">
    <source>
        <dbReference type="EMBL" id="TQE96130.1"/>
    </source>
</evidence>
<gene>
    <name evidence="2" type="ORF">FKZ61_08575</name>
</gene>
<dbReference type="EMBL" id="VIGC01000009">
    <property type="protein sequence ID" value="TQE96130.1"/>
    <property type="molecule type" value="Genomic_DNA"/>
</dbReference>
<dbReference type="OrthoDB" id="9803265at2"/>
<name>A0A540VH89_9CHLR</name>
<evidence type="ECO:0000313" key="3">
    <source>
        <dbReference type="Proteomes" id="UP000317371"/>
    </source>
</evidence>
<dbReference type="AlphaFoldDB" id="A0A540VH89"/>
<protein>
    <submittedName>
        <fullName evidence="2">DUF4956 domain-containing protein</fullName>
    </submittedName>
</protein>
<keyword evidence="1" id="KW-0472">Membrane</keyword>
<feature type="transmembrane region" description="Helical" evidence="1">
    <location>
        <begin position="22"/>
        <end position="40"/>
    </location>
</feature>
<dbReference type="InterPro" id="IPR032531">
    <property type="entry name" value="DUF4956"/>
</dbReference>
<comment type="caution">
    <text evidence="2">The sequence shown here is derived from an EMBL/GenBank/DDBJ whole genome shotgun (WGS) entry which is preliminary data.</text>
</comment>
<keyword evidence="1" id="KW-0812">Transmembrane</keyword>
<reference evidence="2 3" key="1">
    <citation type="submission" date="2019-06" db="EMBL/GenBank/DDBJ databases">
        <title>Genome sequence of Litorilinea aerophila BAA-2444.</title>
        <authorList>
            <person name="Maclea K.S."/>
            <person name="Maurais E.G."/>
            <person name="Iannazzi L.C."/>
        </authorList>
    </citation>
    <scope>NUCLEOTIDE SEQUENCE [LARGE SCALE GENOMIC DNA]</scope>
    <source>
        <strain evidence="2 3">ATCC BAA-2444</strain>
    </source>
</reference>
<feature type="transmembrane region" description="Helical" evidence="1">
    <location>
        <begin position="117"/>
        <end position="142"/>
    </location>
</feature>
<dbReference type="Proteomes" id="UP000317371">
    <property type="component" value="Unassembled WGS sequence"/>
</dbReference>
<evidence type="ECO:0000256" key="1">
    <source>
        <dbReference type="SAM" id="Phobius"/>
    </source>
</evidence>
<dbReference type="RefSeq" id="WP_141609683.1">
    <property type="nucleotide sequence ID" value="NZ_VIGC02000009.1"/>
</dbReference>
<feature type="transmembrane region" description="Helical" evidence="1">
    <location>
        <begin position="52"/>
        <end position="71"/>
    </location>
</feature>
<proteinExistence type="predicted"/>